<dbReference type="EMBL" id="CP002869">
    <property type="protein sequence ID" value="AEI42459.1"/>
    <property type="molecule type" value="Genomic_DNA"/>
</dbReference>
<protein>
    <submittedName>
        <fullName evidence="1">Uncharacterized protein</fullName>
    </submittedName>
</protein>
<dbReference type="AlphaFoldDB" id="F8F911"/>
<proteinExistence type="predicted"/>
<organism evidence="1 2">
    <name type="scientific">Paenibacillus mucilaginosus (strain KNP414)</name>
    <dbReference type="NCBI Taxonomy" id="1036673"/>
    <lineage>
        <taxon>Bacteria</taxon>
        <taxon>Bacillati</taxon>
        <taxon>Bacillota</taxon>
        <taxon>Bacilli</taxon>
        <taxon>Bacillales</taxon>
        <taxon>Paenibacillaceae</taxon>
        <taxon>Paenibacillus</taxon>
    </lineage>
</organism>
<gene>
    <name evidence="1" type="ordered locus">KNP414_03921</name>
</gene>
<name>F8F911_PAEMK</name>
<reference evidence="1 2" key="2">
    <citation type="journal article" date="2013" name="Genome Announc.">
        <title>Genome Sequence of Growth-Improving Paenibacillus mucilaginosus Strain KNP414.</title>
        <authorList>
            <person name="Lu J.J."/>
            <person name="Wang J.F."/>
            <person name="Hu X.F."/>
        </authorList>
    </citation>
    <scope>NUCLEOTIDE SEQUENCE [LARGE SCALE GENOMIC DNA]</scope>
    <source>
        <strain evidence="1 2">KNP414</strain>
    </source>
</reference>
<evidence type="ECO:0000313" key="1">
    <source>
        <dbReference type="EMBL" id="AEI42459.1"/>
    </source>
</evidence>
<evidence type="ECO:0000313" key="2">
    <source>
        <dbReference type="Proteomes" id="UP000006620"/>
    </source>
</evidence>
<dbReference type="Proteomes" id="UP000006620">
    <property type="component" value="Chromosome"/>
</dbReference>
<accession>F8F911</accession>
<sequence>MDPPFPEAFLIVFKEDFFYDTTLGIKCTFMKKILPALIF</sequence>
<dbReference type="KEGG" id="pms:KNP414_03921"/>
<reference evidence="2" key="1">
    <citation type="submission" date="2011-06" db="EMBL/GenBank/DDBJ databases">
        <title>Complete genome sequence of Paenibacillus mucilaginosus KNP414.</title>
        <authorList>
            <person name="Wang J."/>
            <person name="Hu S."/>
            <person name="Hu X."/>
            <person name="Zhang B."/>
            <person name="Dong D."/>
            <person name="Zhang S."/>
            <person name="Zhao K."/>
            <person name="Wu D."/>
        </authorList>
    </citation>
    <scope>NUCLEOTIDE SEQUENCE [LARGE SCALE GENOMIC DNA]</scope>
    <source>
        <strain evidence="2">KNP414</strain>
    </source>
</reference>
<dbReference type="HOGENOM" id="CLU_3313835_0_0_9"/>